<keyword evidence="5" id="KW-1185">Reference proteome</keyword>
<evidence type="ECO:0000256" key="2">
    <source>
        <dbReference type="SAM" id="Phobius"/>
    </source>
</evidence>
<evidence type="ECO:0000313" key="4">
    <source>
        <dbReference type="EMBL" id="GBG10485.1"/>
    </source>
</evidence>
<evidence type="ECO:0000256" key="1">
    <source>
        <dbReference type="SAM" id="MobiDB-lite"/>
    </source>
</evidence>
<sequence>MRLSERSVHAGVRNSFGRGVSFVAVVLFLTLLASVALAPIGERAAAASVRIASIVSVSGTVEVKKAGGKKYFKAYKDMPLNAGDHLKTGDKSSVTIRVQDRSDEATLGGGSSLYISELRDASGKKKSNFTLWTGSMWVKASTLVSTEDEFEVETPTAVMGVRGTNLFVTVDPLTGESMFMIASGVGEVFSKNNGKNDDRPSTIYPSQMLNTYFDEKKQSEKDEVVFVNLEQFVQGAGPGVIEAIIRNKAAIDKENEELLERLRQGLGPNNSLDPEKADGLNIKSIDDLERVRQNLEHFVANAVKEAIKQNKVDADAIRKLVEEANRSLDKKIDLDNAKEPVLTDKEKEQQRLAEQLKQQRDRLKQQQEQALAEQQKKQQELLAKLAEQARQKQEANQKILEEQKRKAEEEYLKKLEEEKLKAFLEAKKKLEEAAGVPTPTPASTNAGTPSTPAPTPTPPAINQPGEITGPLEQAVSGSADAIYGPVEGLVTVEGNLTIVGDDTATGVYTLRNMRIEGNLSVTVPNGSVVLLDSVFVAGTTTIVDVASNTFDSSAFHEGAIEVQDSNNGARVILQGNAGRGTVRITGSGTIVLEGSYNGEVIIEGNAASIVLKGQFTGTVQVNVPNVTMTVDSTAIFTGTLEINADGFTLADASNKVGQIVPGPGIEVDQDILDNAKLSRLNQAADAEAVLAFLQEGEYTGAYLWHAEQLLSRRNNQQGSAGFATWELASAAIAEVLELKEPGPVLETGGELYVEMPIMSFTFDGEDPDYQEWVERVYEVRIYHESSTEGDPLRTVAVNAVEGQDFGLATLNAGRLELDGSIFEETGAGSYTLRLTANGRFDDVIHSFVLSPADWLNGETDLTDMELVTQAVMGTEDREFGPSSESELLLKVPGNLRFAGDGSGTYTLRNLSVAGDLIIDLPAGSVVLEDSVTVTGNTYIDGISGNFATGGGVRPLVVVTEPDEDPPGAAGAGFASSAQHDGMIELRDSDGAAIRLEEVASAGSLQISGGGEVLLSGVYQEDVIVTPNATAASLRIAPDAKVMARLQINAPGVELDLQGILLDIGFGQEVGATDSVFAAQDQIEQIKEDIINAGNNIRFNDVDDLSEFKQALEAAGFQLAHRLSYLYLLFLEGQFYSEGSYINSLLDIRDLMRSWNELPNIPPGFEEEELAIEDTPYGQPFRFVYSGFIPAPVQGGEGEGDWSEGYERFDWPDWFRQASGVTIRQTFGDEVIERYYPINQRLDCIIEMPYECGEMLDWDMTAFHPGEASVIVHGGFQYGENWESGVVGLYEDVADLSFTIEEPVQAEWNDNWYVTQFVYGNENKMLGPTDPEQPATVGSLTIRGSGSGTYTLQNVVIAGELTVDIPNGSLVLGDGVRFEGGQQEGTPWIIVRDVSSGDGGGLIMNGLTVKVKIDVRDPNEARLVLQTLPAGENTMIYVNGPGVLELAGASKAVDLYDETQWMGNEEMPPSYRDIYLSEGAVIENMSVYSNAGRIRLIDNGGKVLNLLTNGEPYGGYDSSITAYEDMLNAKLADLNEFLAASDYNAVKPEFESILEFIGIPPAAILQSGQGMWGYLRTNSYSTLPEALYTLQYYQIDTNV</sequence>
<reference evidence="4 5" key="1">
    <citation type="submission" date="2017-08" db="EMBL/GenBank/DDBJ databases">
        <title>Substantial Increase in Enzyme Production by Combined Drug-Resistance Mutations in Paenibacillus agaridevorans.</title>
        <authorList>
            <person name="Tanaka Y."/>
            <person name="Funane K."/>
            <person name="Hosaka T."/>
            <person name="Shiwa Y."/>
            <person name="Fujita N."/>
            <person name="Miyazaki T."/>
            <person name="Yoshikawa H."/>
            <person name="Murakami K."/>
            <person name="Kasahara K."/>
            <person name="Inaoka T."/>
            <person name="Hiraga Y."/>
            <person name="Ochi K."/>
        </authorList>
    </citation>
    <scope>NUCLEOTIDE SEQUENCE [LARGE SCALE GENOMIC DNA]</scope>
    <source>
        <strain evidence="4 5">T-3040</strain>
    </source>
</reference>
<keyword evidence="2" id="KW-0472">Membrane</keyword>
<feature type="transmembrane region" description="Helical" evidence="2">
    <location>
        <begin position="20"/>
        <end position="40"/>
    </location>
</feature>
<evidence type="ECO:0000259" key="3">
    <source>
        <dbReference type="Pfam" id="PF04773"/>
    </source>
</evidence>
<dbReference type="PANTHER" id="PTHR38731:SF1">
    <property type="entry name" value="FECR PROTEIN DOMAIN-CONTAINING PROTEIN"/>
    <property type="match status" value="1"/>
</dbReference>
<dbReference type="InterPro" id="IPR006860">
    <property type="entry name" value="FecR"/>
</dbReference>
<name>A0A2R5EWI5_9BACL</name>
<keyword evidence="2" id="KW-0812">Transmembrane</keyword>
<dbReference type="EMBL" id="BDQX01000325">
    <property type="protein sequence ID" value="GBG10485.1"/>
    <property type="molecule type" value="Genomic_DNA"/>
</dbReference>
<dbReference type="Pfam" id="PF04773">
    <property type="entry name" value="FecR"/>
    <property type="match status" value="1"/>
</dbReference>
<gene>
    <name evidence="4" type="ORF">PAT3040_05219</name>
</gene>
<proteinExistence type="predicted"/>
<protein>
    <recommendedName>
        <fullName evidence="3">FecR protein domain-containing protein</fullName>
    </recommendedName>
</protein>
<feature type="region of interest" description="Disordered" evidence="1">
    <location>
        <begin position="431"/>
        <end position="465"/>
    </location>
</feature>
<feature type="compositionally biased region" description="Pro residues" evidence="1">
    <location>
        <begin position="451"/>
        <end position="461"/>
    </location>
</feature>
<feature type="compositionally biased region" description="Low complexity" evidence="1">
    <location>
        <begin position="441"/>
        <end position="450"/>
    </location>
</feature>
<dbReference type="PANTHER" id="PTHR38731">
    <property type="entry name" value="LIPL45-RELATED LIPOPROTEIN-RELATED"/>
    <property type="match status" value="1"/>
</dbReference>
<keyword evidence="2" id="KW-1133">Transmembrane helix</keyword>
<organism evidence="4 5">
    <name type="scientific">Paenibacillus agaridevorans</name>
    <dbReference type="NCBI Taxonomy" id="171404"/>
    <lineage>
        <taxon>Bacteria</taxon>
        <taxon>Bacillati</taxon>
        <taxon>Bacillota</taxon>
        <taxon>Bacilli</taxon>
        <taxon>Bacillales</taxon>
        <taxon>Paenibacillaceae</taxon>
        <taxon>Paenibacillus</taxon>
    </lineage>
</organism>
<dbReference type="Proteomes" id="UP000245202">
    <property type="component" value="Unassembled WGS sequence"/>
</dbReference>
<dbReference type="RefSeq" id="WP_108994975.1">
    <property type="nucleotide sequence ID" value="NZ_BDQX01000325.1"/>
</dbReference>
<accession>A0A2R5EWI5</accession>
<feature type="domain" description="FecR protein" evidence="3">
    <location>
        <begin position="85"/>
        <end position="171"/>
    </location>
</feature>
<comment type="caution">
    <text evidence="4">The sequence shown here is derived from an EMBL/GenBank/DDBJ whole genome shotgun (WGS) entry which is preliminary data.</text>
</comment>
<evidence type="ECO:0000313" key="5">
    <source>
        <dbReference type="Proteomes" id="UP000245202"/>
    </source>
</evidence>